<reference evidence="2 3" key="1">
    <citation type="journal article" date="2019" name="Int. J. Syst. Evol. Microbiol.">
        <title>The Global Catalogue of Microorganisms (GCM) 10K type strain sequencing project: providing services to taxonomists for standard genome sequencing and annotation.</title>
        <authorList>
            <consortium name="The Broad Institute Genomics Platform"/>
            <consortium name="The Broad Institute Genome Sequencing Center for Infectious Disease"/>
            <person name="Wu L."/>
            <person name="Ma J."/>
        </authorList>
    </citation>
    <scope>NUCLEOTIDE SEQUENCE [LARGE SCALE GENOMIC DNA]</scope>
    <source>
        <strain evidence="2 3">JCM 14545</strain>
    </source>
</reference>
<feature type="compositionally biased region" description="Basic residues" evidence="1">
    <location>
        <begin position="46"/>
        <end position="58"/>
    </location>
</feature>
<accession>A0ABN2SA51</accession>
<sequence>MRHACRSLAGPQQRERGPHSDQTISAKQAPIHTTGAKRAPRSGPGTKHRRNRRNRRRGAPREKPAIVIRVTERSPRLLAEALRESLSGDEIKELVQALKG</sequence>
<keyword evidence="3" id="KW-1185">Reference proteome</keyword>
<comment type="caution">
    <text evidence="2">The sequence shown here is derived from an EMBL/GenBank/DDBJ whole genome shotgun (WGS) entry which is preliminary data.</text>
</comment>
<evidence type="ECO:0000256" key="1">
    <source>
        <dbReference type="SAM" id="MobiDB-lite"/>
    </source>
</evidence>
<gene>
    <name evidence="2" type="ORF">GCM10009754_70180</name>
</gene>
<dbReference type="EMBL" id="BAAANN010000038">
    <property type="protein sequence ID" value="GAA1983080.1"/>
    <property type="molecule type" value="Genomic_DNA"/>
</dbReference>
<evidence type="ECO:0000313" key="2">
    <source>
        <dbReference type="EMBL" id="GAA1983080.1"/>
    </source>
</evidence>
<proteinExistence type="predicted"/>
<dbReference type="Proteomes" id="UP001501116">
    <property type="component" value="Unassembled WGS sequence"/>
</dbReference>
<evidence type="ECO:0000313" key="3">
    <source>
        <dbReference type="Proteomes" id="UP001501116"/>
    </source>
</evidence>
<organism evidence="2 3">
    <name type="scientific">Amycolatopsis minnesotensis</name>
    <dbReference type="NCBI Taxonomy" id="337894"/>
    <lineage>
        <taxon>Bacteria</taxon>
        <taxon>Bacillati</taxon>
        <taxon>Actinomycetota</taxon>
        <taxon>Actinomycetes</taxon>
        <taxon>Pseudonocardiales</taxon>
        <taxon>Pseudonocardiaceae</taxon>
        <taxon>Amycolatopsis</taxon>
    </lineage>
</organism>
<protein>
    <submittedName>
        <fullName evidence="2">Uncharacterized protein</fullName>
    </submittedName>
</protein>
<name>A0ABN2SA51_9PSEU</name>
<feature type="region of interest" description="Disordered" evidence="1">
    <location>
        <begin position="1"/>
        <end position="64"/>
    </location>
</feature>